<dbReference type="InterPro" id="IPR004307">
    <property type="entry name" value="TspO_MBR"/>
</dbReference>
<gene>
    <name evidence="7" type="ORF">GCM10007170_44090</name>
</gene>
<accession>A0ABQ2AZ10</accession>
<keyword evidence="5 6" id="KW-0472">Membrane</keyword>
<evidence type="ECO:0000256" key="1">
    <source>
        <dbReference type="ARBA" id="ARBA00004141"/>
    </source>
</evidence>
<protein>
    <submittedName>
        <fullName evidence="7">TspO/MBR-related protein</fullName>
    </submittedName>
</protein>
<dbReference type="InterPro" id="IPR038330">
    <property type="entry name" value="TspO/MBR-related_sf"/>
</dbReference>
<comment type="caution">
    <text evidence="7">The sequence shown here is derived from an EMBL/GenBank/DDBJ whole genome shotgun (WGS) entry which is preliminary data.</text>
</comment>
<keyword evidence="3 6" id="KW-0812">Transmembrane</keyword>
<evidence type="ECO:0000256" key="4">
    <source>
        <dbReference type="ARBA" id="ARBA00022989"/>
    </source>
</evidence>
<dbReference type="PANTHER" id="PTHR10057">
    <property type="entry name" value="PERIPHERAL-TYPE BENZODIAZEPINE RECEPTOR"/>
    <property type="match status" value="1"/>
</dbReference>
<evidence type="ECO:0000256" key="5">
    <source>
        <dbReference type="ARBA" id="ARBA00023136"/>
    </source>
</evidence>
<dbReference type="RefSeq" id="WP_188573653.1">
    <property type="nucleotide sequence ID" value="NZ_BMFW01000046.1"/>
</dbReference>
<feature type="transmembrane region" description="Helical" evidence="6">
    <location>
        <begin position="155"/>
        <end position="176"/>
    </location>
</feature>
<dbReference type="Proteomes" id="UP000643279">
    <property type="component" value="Unassembled WGS sequence"/>
</dbReference>
<dbReference type="Pfam" id="PF03073">
    <property type="entry name" value="TspO_MBR"/>
    <property type="match status" value="1"/>
</dbReference>
<dbReference type="PIRSF" id="PIRSF005859">
    <property type="entry name" value="PBR"/>
    <property type="match status" value="1"/>
</dbReference>
<feature type="transmembrane region" description="Helical" evidence="6">
    <location>
        <begin position="67"/>
        <end position="87"/>
    </location>
</feature>
<name>A0ABQ2AZ10_9MICC</name>
<feature type="transmembrane region" description="Helical" evidence="6">
    <location>
        <begin position="24"/>
        <end position="47"/>
    </location>
</feature>
<evidence type="ECO:0000313" key="8">
    <source>
        <dbReference type="Proteomes" id="UP000643279"/>
    </source>
</evidence>
<comment type="similarity">
    <text evidence="2">Belongs to the TspO/BZRP family.</text>
</comment>
<dbReference type="EMBL" id="BMFW01000046">
    <property type="protein sequence ID" value="GGI02411.1"/>
    <property type="molecule type" value="Genomic_DNA"/>
</dbReference>
<comment type="subcellular location">
    <subcellularLocation>
        <location evidence="1">Membrane</location>
        <topology evidence="1">Multi-pass membrane protein</topology>
    </subcellularLocation>
</comment>
<feature type="transmembrane region" description="Helical" evidence="6">
    <location>
        <begin position="125"/>
        <end position="148"/>
    </location>
</feature>
<evidence type="ECO:0000256" key="3">
    <source>
        <dbReference type="ARBA" id="ARBA00022692"/>
    </source>
</evidence>
<sequence length="180" mass="18913">MRPHGEQTTAPAGSGQPYSAGAQAAALAGFLLASLLVAAVGGLASAANVTGWYATADKAPWSPPNGVFGPVWTILYTAMAVAAWLVWRRRTDGTRQAMVVYAIQLVLNLAWTPVFFALYPALGTTALWLGLAIILALIAAVTVTVLHFGPISRAAGLLLLPYVSWLVFAASLNWWAAAHN</sequence>
<evidence type="ECO:0000313" key="7">
    <source>
        <dbReference type="EMBL" id="GGI02411.1"/>
    </source>
</evidence>
<evidence type="ECO:0000256" key="2">
    <source>
        <dbReference type="ARBA" id="ARBA00007524"/>
    </source>
</evidence>
<dbReference type="Gene3D" id="1.20.1260.100">
    <property type="entry name" value="TspO/MBR protein"/>
    <property type="match status" value="1"/>
</dbReference>
<dbReference type="PANTHER" id="PTHR10057:SF0">
    <property type="entry name" value="TRANSLOCATOR PROTEIN"/>
    <property type="match status" value="1"/>
</dbReference>
<keyword evidence="8" id="KW-1185">Reference proteome</keyword>
<reference evidence="8" key="1">
    <citation type="journal article" date="2019" name="Int. J. Syst. Evol. Microbiol.">
        <title>The Global Catalogue of Microorganisms (GCM) 10K type strain sequencing project: providing services to taxonomists for standard genome sequencing and annotation.</title>
        <authorList>
            <consortium name="The Broad Institute Genomics Platform"/>
            <consortium name="The Broad Institute Genome Sequencing Center for Infectious Disease"/>
            <person name="Wu L."/>
            <person name="Ma J."/>
        </authorList>
    </citation>
    <scope>NUCLEOTIDE SEQUENCE [LARGE SCALE GENOMIC DNA]</scope>
    <source>
        <strain evidence="8">CGMCC 1.12778</strain>
    </source>
</reference>
<keyword evidence="4 6" id="KW-1133">Transmembrane helix</keyword>
<evidence type="ECO:0000256" key="6">
    <source>
        <dbReference type="SAM" id="Phobius"/>
    </source>
</evidence>
<organism evidence="7 8">
    <name type="scientific">Arthrobacter liuii</name>
    <dbReference type="NCBI Taxonomy" id="1476996"/>
    <lineage>
        <taxon>Bacteria</taxon>
        <taxon>Bacillati</taxon>
        <taxon>Actinomycetota</taxon>
        <taxon>Actinomycetes</taxon>
        <taxon>Micrococcales</taxon>
        <taxon>Micrococcaceae</taxon>
        <taxon>Arthrobacter</taxon>
    </lineage>
</organism>
<dbReference type="CDD" id="cd15904">
    <property type="entry name" value="TSPO_MBR"/>
    <property type="match status" value="1"/>
</dbReference>
<proteinExistence type="inferred from homology"/>
<feature type="transmembrane region" description="Helical" evidence="6">
    <location>
        <begin position="99"/>
        <end position="119"/>
    </location>
</feature>